<dbReference type="RefSeq" id="WP_163634605.1">
    <property type="nucleotide sequence ID" value="NZ_JAAAMI010000003.1"/>
</dbReference>
<dbReference type="EMBL" id="JAAAMI010000003">
    <property type="protein sequence ID" value="NDV43134.1"/>
    <property type="molecule type" value="Genomic_DNA"/>
</dbReference>
<name>A0A6I5KQG9_9FLAO</name>
<gene>
    <name evidence="1" type="ORF">GTK07_07305</name>
</gene>
<dbReference type="Proteomes" id="UP000468707">
    <property type="component" value="Unassembled WGS sequence"/>
</dbReference>
<protein>
    <submittedName>
        <fullName evidence="1">Uncharacterized protein</fullName>
    </submittedName>
</protein>
<evidence type="ECO:0000313" key="2">
    <source>
        <dbReference type="Proteomes" id="UP000468707"/>
    </source>
</evidence>
<reference evidence="1 2" key="1">
    <citation type="submission" date="2020-01" db="EMBL/GenBank/DDBJ databases">
        <title>Muricauda sediminis sp.nov. 40Bstr401.</title>
        <authorList>
            <person name="Xue Z."/>
            <person name="Zhu S."/>
            <person name="Ren N."/>
            <person name="Chen T."/>
            <person name="Chen X."/>
            <person name="Chen J."/>
            <person name="Yang J."/>
        </authorList>
    </citation>
    <scope>NUCLEOTIDE SEQUENCE [LARGE SCALE GENOMIC DNA]</scope>
    <source>
        <strain evidence="1 2">40Bstr401</strain>
    </source>
</reference>
<evidence type="ECO:0000313" key="1">
    <source>
        <dbReference type="EMBL" id="NDV43134.1"/>
    </source>
</evidence>
<sequence>MKIVTSTDLKQWADRIESKSLLPLLIRKLILAGIDIEHISKIDFPFGDDTNTGGYDGDLESEKGNLFVPTGNSVWEFGVTERKKEKANNDYEKRKKNPLGKIPKETTYVSVTLKKYTKRKNWAEEKKLEKFWADVRFYDAIDMEHWLELAPSVEIWLARHLKKPVSGVQCGEDYWQQWSTKGSLKFPHNLIVGSRESQTTTLIDLLKENIGALQYVKANTKEESLAFILASIESQERELRHSLQNVTLVVENPETFRQLSESKSQLILIPKFRIDDVDINAAINKKHKVIIPVSNSFTARRENLIVLPVVKGEVLRKNLETIGINREQADLLAKNSGKDISVLRRSLDFSSKKPSWLETQKPTILIPFLLLSRFDSSVEGDREIIEKFSKTSFDEYEKKLNEILHYDETPIYNVGKKWRLISHSDSWLYLSKFITQEDLNKFYEIAVEVLSETNPKYDLNPEKRYMASFYNAVPKYSSYLKKGICESLIVLAVLSKNYDLSPAINPEHYVNKIVDHILSLTDKNLLRSHANNLTLLAEAAPDVFLNKLEKHIDEGSASTFFEEEETILNRTNDLPYLLWALEAMAWMPQFLTKVVRLLARLINLSPKELPTLNTPYNSLVSIFRIWYPQTNANADERVQVLGILKRENPNIAFSLFNSLVYSHHDHASMNQKMRWRLFSETREVSVTTQEVQYMHNHAIDSMIELTDSFSKVKILIEKLPDMNWTKIDQVLECVSSFTSESEENKALIYHSFRKIIGHHRTYLDTNWALPESLLSKMEGTAITFKPTDTILANSYLFEDHHPISISGVRKEIKDDFRKREEELNEKRKKLISQILKEYGVEKIIELAKSVENPYLYAHALASIEVQEKQESKILDLLRSKDEKEIWFIKAYISAKERNKGRDFILKKFGRILSNNEYSGREVANYLLSLVANAELFKYLDSLKNDEIERAYWLNQDNWMANDSNTLMYAAKKFSEFKRPISALNVMGKADKNDPLPIKFVIGLLDELDLSQSNEPNTVRADHYSIRKLFEDLHDRDGVDEDKMAEMEFKFLFVFDRLGHGVQPRFLYLAISKNPEVYMELIKSCYKSENEKVRKTKENSTKEYHRLVFENAYSILSNFNLIPGLQKDGSIIKQDLQRWIEKLRELATKSNRLSITDQKIGELLARYPNGNKPLFFPEIIYDIIENLNTKDLKLGFSIQVFNRQGATTRLPDMGGSIERARAELFNGLAEETKISHPNVSEIFKEIATNYETDAKREDIEALHNIIEY</sequence>
<proteinExistence type="predicted"/>
<dbReference type="AlphaFoldDB" id="A0A6I5KQG9"/>
<organism evidence="1 2">
    <name type="scientific">Flagellimonas sediminis</name>
    <dbReference type="NCBI Taxonomy" id="2696468"/>
    <lineage>
        <taxon>Bacteria</taxon>
        <taxon>Pseudomonadati</taxon>
        <taxon>Bacteroidota</taxon>
        <taxon>Flavobacteriia</taxon>
        <taxon>Flavobacteriales</taxon>
        <taxon>Flavobacteriaceae</taxon>
        <taxon>Flagellimonas</taxon>
    </lineage>
</organism>
<comment type="caution">
    <text evidence="1">The sequence shown here is derived from an EMBL/GenBank/DDBJ whole genome shotgun (WGS) entry which is preliminary data.</text>
</comment>
<keyword evidence="2" id="KW-1185">Reference proteome</keyword>
<accession>A0A6I5KQG9</accession>